<dbReference type="Pfam" id="PF04000">
    <property type="entry name" value="Sas10_Utp3"/>
    <property type="match status" value="1"/>
</dbReference>
<gene>
    <name evidence="5" type="ORF">IE077_000014</name>
</gene>
<feature type="compositionally biased region" description="Basic and acidic residues" evidence="3">
    <location>
        <begin position="525"/>
        <end position="545"/>
    </location>
</feature>
<feature type="compositionally biased region" description="Basic and acidic residues" evidence="3">
    <location>
        <begin position="670"/>
        <end position="691"/>
    </location>
</feature>
<dbReference type="PANTHER" id="PTHR13237:SF9">
    <property type="entry name" value="NEUROGUIDIN"/>
    <property type="match status" value="1"/>
</dbReference>
<evidence type="ECO:0000256" key="2">
    <source>
        <dbReference type="SAM" id="Coils"/>
    </source>
</evidence>
<evidence type="ECO:0000313" key="6">
    <source>
        <dbReference type="Proteomes" id="UP000823046"/>
    </source>
</evidence>
<keyword evidence="1" id="KW-0597">Phosphoprotein</keyword>
<name>A0ABQ7J6M3_9APIC</name>
<dbReference type="Proteomes" id="UP000823046">
    <property type="component" value="Unassembled WGS sequence"/>
</dbReference>
<organism evidence="5 6">
    <name type="scientific">Cardiosporidium cionae</name>
    <dbReference type="NCBI Taxonomy" id="476202"/>
    <lineage>
        <taxon>Eukaryota</taxon>
        <taxon>Sar</taxon>
        <taxon>Alveolata</taxon>
        <taxon>Apicomplexa</taxon>
        <taxon>Aconoidasida</taxon>
        <taxon>Nephromycida</taxon>
        <taxon>Cardiosporidium</taxon>
    </lineage>
</organism>
<feature type="compositionally biased region" description="Polar residues" evidence="3">
    <location>
        <begin position="103"/>
        <end position="117"/>
    </location>
</feature>
<feature type="region of interest" description="Disordered" evidence="3">
    <location>
        <begin position="745"/>
        <end position="781"/>
    </location>
</feature>
<feature type="region of interest" description="Disordered" evidence="3">
    <location>
        <begin position="525"/>
        <end position="552"/>
    </location>
</feature>
<dbReference type="EMBL" id="JADAQX010000671">
    <property type="protein sequence ID" value="KAF8819615.1"/>
    <property type="molecule type" value="Genomic_DNA"/>
</dbReference>
<evidence type="ECO:0000256" key="3">
    <source>
        <dbReference type="SAM" id="MobiDB-lite"/>
    </source>
</evidence>
<dbReference type="InterPro" id="IPR007146">
    <property type="entry name" value="Sas10/Utp3/C1D"/>
</dbReference>
<sequence>MGRPKSTWKNKNPEMREPLIKNNEKKLAKSSKKPTNRSHPSRGRNRAPDNLFSDEVDDFYSAKTQLPKDIDYIPFDRMDEIDSDREASKAMNLDLDAAEESSENSLGEISQDENGQNFPEEEDIPSEEEEENSNARIPSDDPSSNRTKWGKKTAAYYEEAIDSEEDSDEETMNLRKEEAEIMDHEEEFEAIEEGDYELELLTSLRNSQGNSKKFHAPSTPATPTSTVDISSTIASDKSSLQAITTYEEELQAIVSSFEVSSTLPINFSSTNASENLSSEALISILQKNSAEFEPLLKDMQTKFKELNEEIRPLLEKMDYLKGVLTEEGHSFLHTKNQLFIGYLTYLSYYILLKCNGHSVKNHPVIQRLVEFRLIMEKMKPIEQKLRYQIDRLLDLAETSQQNPTIVLKPRPGALVNVDDDNEGEEEESKILSSSETPAVAVYKAPKLLPVEYTSQHISEAEKAEKESERQKIRLRRSEMVHFMREELTDEPEEMGGFDSHTILSKGKNEKYMAALRQKQMDREKFEEENLLRLPTTKKDKKERMALAKQPKRSIGGSMLGDLVGFAETVVDREEEEERYPSSSISKAMYASSKKPTPLNAYLNAATQAKNAMLRLRETERSGDTLVQSRPMQRERPTKKFALNSSVEEDFDKFGGRNGKSEAIDSASENEEFKELKQHVSERKTKKRDQLLKRSQKYIPPVEASLEEGSKRATSVTIQKNRGLTRQRKPIEGNARAHYRLKYTKKMQKLKSQRPEMRSMEMKYSGETSGLSTSTRKSQPLS</sequence>
<feature type="compositionally biased region" description="Low complexity" evidence="3">
    <location>
        <begin position="581"/>
        <end position="593"/>
    </location>
</feature>
<feature type="coiled-coil region" evidence="2">
    <location>
        <begin position="167"/>
        <end position="194"/>
    </location>
</feature>
<keyword evidence="2" id="KW-0175">Coiled coil</keyword>
<proteinExistence type="predicted"/>
<evidence type="ECO:0000259" key="4">
    <source>
        <dbReference type="Pfam" id="PF09368"/>
    </source>
</evidence>
<comment type="caution">
    <text evidence="5">The sequence shown here is derived from an EMBL/GenBank/DDBJ whole genome shotgun (WGS) entry which is preliminary data.</text>
</comment>
<dbReference type="Pfam" id="PF09368">
    <property type="entry name" value="Sas10"/>
    <property type="match status" value="1"/>
</dbReference>
<evidence type="ECO:0000313" key="5">
    <source>
        <dbReference type="EMBL" id="KAF8819615.1"/>
    </source>
</evidence>
<feature type="compositionally biased region" description="Basic and acidic residues" evidence="3">
    <location>
        <begin position="651"/>
        <end position="662"/>
    </location>
</feature>
<feature type="region of interest" description="Disordered" evidence="3">
    <location>
        <begin position="1"/>
        <end position="53"/>
    </location>
</feature>
<evidence type="ECO:0000256" key="1">
    <source>
        <dbReference type="ARBA" id="ARBA00022553"/>
    </source>
</evidence>
<feature type="compositionally biased region" description="Basic residues" evidence="3">
    <location>
        <begin position="28"/>
        <end position="45"/>
    </location>
</feature>
<feature type="domain" description="Sas10 C-terminal" evidence="4">
    <location>
        <begin position="708"/>
        <end position="778"/>
    </location>
</feature>
<feature type="region of interest" description="Disordered" evidence="3">
    <location>
        <begin position="619"/>
        <end position="638"/>
    </location>
</feature>
<feature type="region of interest" description="Disordered" evidence="3">
    <location>
        <begin position="572"/>
        <end position="593"/>
    </location>
</feature>
<feature type="compositionally biased region" description="Basic and acidic residues" evidence="3">
    <location>
        <begin position="11"/>
        <end position="27"/>
    </location>
</feature>
<feature type="compositionally biased region" description="Polar residues" evidence="3">
    <location>
        <begin position="765"/>
        <end position="781"/>
    </location>
</feature>
<keyword evidence="6" id="KW-1185">Reference proteome</keyword>
<feature type="compositionally biased region" description="Polar residues" evidence="3">
    <location>
        <begin position="711"/>
        <end position="721"/>
    </location>
</feature>
<dbReference type="InterPro" id="IPR018972">
    <property type="entry name" value="Sas10_C_dom"/>
</dbReference>
<accession>A0ABQ7J6M3</accession>
<protein>
    <submittedName>
        <fullName evidence="5">Sas10 C-terminal domain-containing protein</fullName>
    </submittedName>
</protein>
<reference evidence="5 6" key="1">
    <citation type="journal article" date="2020" name="bioRxiv">
        <title>Metabolic contributions of an alphaproteobacterial endosymbiont in the apicomplexan Cardiosporidium cionae.</title>
        <authorList>
            <person name="Hunter E.S."/>
            <person name="Paight C.J."/>
            <person name="Lane C.E."/>
        </authorList>
    </citation>
    <scope>NUCLEOTIDE SEQUENCE [LARGE SCALE GENOMIC DNA]</scope>
    <source>
        <strain evidence="5">ESH_2018</strain>
    </source>
</reference>
<feature type="region of interest" description="Disordered" evidence="3">
    <location>
        <begin position="83"/>
        <end position="151"/>
    </location>
</feature>
<feature type="region of interest" description="Disordered" evidence="3">
    <location>
        <begin position="649"/>
        <end position="733"/>
    </location>
</feature>
<dbReference type="PANTHER" id="PTHR13237">
    <property type="entry name" value="SOMETHING ABOUT SILENCING PROTEIN 10-RELATED"/>
    <property type="match status" value="1"/>
</dbReference>
<feature type="compositionally biased region" description="Acidic residues" evidence="3">
    <location>
        <begin position="119"/>
        <end position="132"/>
    </location>
</feature>